<sequence>MNSSVKKLTEAAILSSAFIIITMIALSTGLGYGLYLDFGVPIIFALIYFRCEFKYTLMCGISSVVLILFVLGNFAAAILVSQSFLLGLLCGYLILKSSEIFDDLYLGAIIGIIFMVLVDIYAKNIIGYSFMQEFQGYIDYVKNNPAILDRLENLLPFIKINLEVIYYLLIAIFPFGMVSCIYFLSIMCGKRLRILNENAKRKYFMMRSIRSYGNFMCIKKEYFYYGLGYIILVNLLRISNVNMTNVYLKTILTCLEYLSYYFIFRDTHILIGNYINIKYKKRSLNLLYFGVTIVSLFSIFRITFLVYVIVAVFMDKKFDLRKKQKYIVDIHTEKLISTYKI</sequence>
<evidence type="ECO:0000256" key="1">
    <source>
        <dbReference type="SAM" id="Phobius"/>
    </source>
</evidence>
<feature type="transmembrane region" description="Helical" evidence="1">
    <location>
        <begin position="104"/>
        <end position="122"/>
    </location>
</feature>
<gene>
    <name evidence="2" type="ORF">NSA58_02720</name>
</gene>
<feature type="transmembrane region" description="Helical" evidence="1">
    <location>
        <begin position="77"/>
        <end position="95"/>
    </location>
</feature>
<evidence type="ECO:0000313" key="2">
    <source>
        <dbReference type="EMBL" id="MCR1821690.1"/>
    </source>
</evidence>
<feature type="transmembrane region" description="Helical" evidence="1">
    <location>
        <begin position="285"/>
        <end position="314"/>
    </location>
</feature>
<feature type="transmembrane region" description="Helical" evidence="1">
    <location>
        <begin position="7"/>
        <end position="26"/>
    </location>
</feature>
<keyword evidence="3" id="KW-1185">Reference proteome</keyword>
<evidence type="ECO:0000313" key="3">
    <source>
        <dbReference type="Proteomes" id="UP001140817"/>
    </source>
</evidence>
<feature type="transmembrane region" description="Helical" evidence="1">
    <location>
        <begin position="222"/>
        <end position="240"/>
    </location>
</feature>
<comment type="caution">
    <text evidence="2">The sequence shown here is derived from an EMBL/GenBank/DDBJ whole genome shotgun (WGS) entry which is preliminary data.</text>
</comment>
<dbReference type="RefSeq" id="WP_074078878.1">
    <property type="nucleotide sequence ID" value="NZ_JANKBY010000016.1"/>
</dbReference>
<name>A0A9X2M858_9FIRM</name>
<dbReference type="EMBL" id="JANKBY010000016">
    <property type="protein sequence ID" value="MCR1821690.1"/>
    <property type="molecule type" value="Genomic_DNA"/>
</dbReference>
<protein>
    <submittedName>
        <fullName evidence="2">YybS family protein</fullName>
    </submittedName>
</protein>
<dbReference type="AlphaFoldDB" id="A0A9X2M858"/>
<feature type="transmembrane region" description="Helical" evidence="1">
    <location>
        <begin position="164"/>
        <end position="184"/>
    </location>
</feature>
<proteinExistence type="predicted"/>
<dbReference type="Proteomes" id="UP001140817">
    <property type="component" value="Unassembled WGS sequence"/>
</dbReference>
<accession>A0A9X2M858</accession>
<organism evidence="2 3">
    <name type="scientific">Terrisporobacter muris</name>
    <dbReference type="NCBI Taxonomy" id="2963284"/>
    <lineage>
        <taxon>Bacteria</taxon>
        <taxon>Bacillati</taxon>
        <taxon>Bacillota</taxon>
        <taxon>Clostridia</taxon>
        <taxon>Peptostreptococcales</taxon>
        <taxon>Peptostreptococcaceae</taxon>
        <taxon>Terrisporobacter</taxon>
    </lineage>
</organism>
<keyword evidence="1" id="KW-0812">Transmembrane</keyword>
<keyword evidence="1" id="KW-1133">Transmembrane helix</keyword>
<reference evidence="2" key="1">
    <citation type="submission" date="2022-07" db="EMBL/GenBank/DDBJ databases">
        <title>Enhanced cultured diversity of the mouse gut microbiota enables custom-made synthetic communities.</title>
        <authorList>
            <person name="Afrizal A."/>
        </authorList>
    </citation>
    <scope>NUCLEOTIDE SEQUENCE</scope>
    <source>
        <strain evidence="2">DSM 29186</strain>
    </source>
</reference>
<keyword evidence="1" id="KW-0472">Membrane</keyword>